<accession>A0ABR9IR92</accession>
<gene>
    <name evidence="2" type="ORF">H4W29_002841</name>
</gene>
<dbReference type="RefSeq" id="WP_192729482.1">
    <property type="nucleotide sequence ID" value="NZ_BAAAVL010000009.1"/>
</dbReference>
<evidence type="ECO:0008006" key="4">
    <source>
        <dbReference type="Google" id="ProtNLM"/>
    </source>
</evidence>
<keyword evidence="3" id="KW-1185">Reference proteome</keyword>
<dbReference type="Proteomes" id="UP000620262">
    <property type="component" value="Unassembled WGS sequence"/>
</dbReference>
<protein>
    <recommendedName>
        <fullName evidence="4">Exopolysaccharide biosynthesis protein</fullName>
    </recommendedName>
</protein>
<keyword evidence="1" id="KW-0472">Membrane</keyword>
<keyword evidence="1" id="KW-1133">Transmembrane helix</keyword>
<reference evidence="2 3" key="1">
    <citation type="submission" date="2020-10" db="EMBL/GenBank/DDBJ databases">
        <title>Sequencing the genomes of 1000 actinobacteria strains.</title>
        <authorList>
            <person name="Klenk H.-P."/>
        </authorList>
    </citation>
    <scope>NUCLEOTIDE SEQUENCE [LARGE SCALE GENOMIC DNA]</scope>
    <source>
        <strain evidence="2 3">DSM 7307</strain>
    </source>
</reference>
<evidence type="ECO:0000313" key="2">
    <source>
        <dbReference type="EMBL" id="MBE1505660.1"/>
    </source>
</evidence>
<comment type="caution">
    <text evidence="2">The sequence shown here is derived from an EMBL/GenBank/DDBJ whole genome shotgun (WGS) entry which is preliminary data.</text>
</comment>
<sequence length="279" mass="31326">MPSSDQNMKLAPQPKKGRAVMWLLIVLSLSIVGATVLLSNDMRHLKSLAHSFGIELFPPATPPPPPPPKVFRRTEPISIKIAPRMFDPPQPVLASVFLRTWRISGPAMCEALRSAGIETSEWKETAFNSDTFECSHEQIFKKDKEHVVSSLFLVVRGNGNGAISNMRVKLVGPATNSNGQLDAGTMRIFETMLTQPAWLDFHDTLAAIRNLKDVKEEGFGALINFTQEFSRPGAFNFTLLLQETSPQQRRTKDYFSPKTWLPAPDPSWQVPELIFWRRA</sequence>
<organism evidence="2 3">
    <name type="scientific">Rhizobium viscosum</name>
    <name type="common">Arthrobacter viscosus</name>
    <dbReference type="NCBI Taxonomy" id="1673"/>
    <lineage>
        <taxon>Bacteria</taxon>
        <taxon>Pseudomonadati</taxon>
        <taxon>Pseudomonadota</taxon>
        <taxon>Alphaproteobacteria</taxon>
        <taxon>Hyphomicrobiales</taxon>
        <taxon>Rhizobiaceae</taxon>
        <taxon>Rhizobium/Agrobacterium group</taxon>
        <taxon>Rhizobium</taxon>
    </lineage>
</organism>
<dbReference type="InterPro" id="IPR046071">
    <property type="entry name" value="DUF6030"/>
</dbReference>
<feature type="transmembrane region" description="Helical" evidence="1">
    <location>
        <begin position="20"/>
        <end position="38"/>
    </location>
</feature>
<proteinExistence type="predicted"/>
<name>A0ABR9IR92_RHIVS</name>
<dbReference type="Pfam" id="PF19495">
    <property type="entry name" value="DUF6030"/>
    <property type="match status" value="1"/>
</dbReference>
<evidence type="ECO:0000256" key="1">
    <source>
        <dbReference type="SAM" id="Phobius"/>
    </source>
</evidence>
<dbReference type="EMBL" id="JADBEC010000001">
    <property type="protein sequence ID" value="MBE1505660.1"/>
    <property type="molecule type" value="Genomic_DNA"/>
</dbReference>
<keyword evidence="1" id="KW-0812">Transmembrane</keyword>
<evidence type="ECO:0000313" key="3">
    <source>
        <dbReference type="Proteomes" id="UP000620262"/>
    </source>
</evidence>